<evidence type="ECO:0000256" key="2">
    <source>
        <dbReference type="ARBA" id="ARBA00005887"/>
    </source>
</evidence>
<keyword evidence="12" id="KW-1185">Reference proteome</keyword>
<name>A0ABT1RCF5_9HYPH</name>
<evidence type="ECO:0000256" key="3">
    <source>
        <dbReference type="ARBA" id="ARBA00022448"/>
    </source>
</evidence>
<feature type="transmembrane region" description="Helical" evidence="8">
    <location>
        <begin position="174"/>
        <end position="195"/>
    </location>
</feature>
<evidence type="ECO:0000313" key="11">
    <source>
        <dbReference type="EMBL" id="MCQ4632887.1"/>
    </source>
</evidence>
<reference evidence="11" key="1">
    <citation type="submission" date="2021-07" db="EMBL/GenBank/DDBJ databases">
        <title>Shinella sp. nov., a novel member of the genus Shinella from water.</title>
        <authorList>
            <person name="Deng Y."/>
        </authorList>
    </citation>
    <scope>NUCLEOTIDE SEQUENCE</scope>
    <source>
        <strain evidence="11">CPCC 100929</strain>
    </source>
</reference>
<feature type="transmembrane region" description="Helical" evidence="8">
    <location>
        <begin position="402"/>
        <end position="421"/>
    </location>
</feature>
<feature type="domain" description="Ammonium transporter AmtB-like" evidence="10">
    <location>
        <begin position="51"/>
        <end position="451"/>
    </location>
</feature>
<evidence type="ECO:0000256" key="6">
    <source>
        <dbReference type="ARBA" id="ARBA00023136"/>
    </source>
</evidence>
<feature type="transmembrane region" description="Helical" evidence="8">
    <location>
        <begin position="330"/>
        <end position="350"/>
    </location>
</feature>
<feature type="transmembrane region" description="Helical" evidence="8">
    <location>
        <begin position="306"/>
        <end position="324"/>
    </location>
</feature>
<dbReference type="Pfam" id="PF00909">
    <property type="entry name" value="Ammonium_transp"/>
    <property type="match status" value="1"/>
</dbReference>
<dbReference type="RefSeq" id="WP_256119513.1">
    <property type="nucleotide sequence ID" value="NZ_WHSB02000009.1"/>
</dbReference>
<feature type="transmembrane region" description="Helical" evidence="8">
    <location>
        <begin position="242"/>
        <end position="263"/>
    </location>
</feature>
<keyword evidence="9" id="KW-0732">Signal</keyword>
<evidence type="ECO:0000259" key="10">
    <source>
        <dbReference type="Pfam" id="PF00909"/>
    </source>
</evidence>
<feature type="chain" id="PRO_5046153374" description="Ammonium transporter" evidence="9">
    <location>
        <begin position="29"/>
        <end position="453"/>
    </location>
</feature>
<comment type="caution">
    <text evidence="11">The sequence shown here is derived from an EMBL/GenBank/DDBJ whole genome shotgun (WGS) entry which is preliminary data.</text>
</comment>
<evidence type="ECO:0000256" key="8">
    <source>
        <dbReference type="RuleBase" id="RU362002"/>
    </source>
</evidence>
<keyword evidence="3 8" id="KW-0813">Transport</keyword>
<feature type="transmembrane region" description="Helical" evidence="8">
    <location>
        <begin position="145"/>
        <end position="167"/>
    </location>
</feature>
<dbReference type="SUPFAM" id="SSF111352">
    <property type="entry name" value="Ammonium transporter"/>
    <property type="match status" value="1"/>
</dbReference>
<evidence type="ECO:0000256" key="7">
    <source>
        <dbReference type="ARBA" id="ARBA00023177"/>
    </source>
</evidence>
<dbReference type="Gene3D" id="1.10.3430.10">
    <property type="entry name" value="Ammonium transporter AmtB like domains"/>
    <property type="match status" value="1"/>
</dbReference>
<dbReference type="PANTHER" id="PTHR43029">
    <property type="entry name" value="AMMONIUM TRANSPORTER MEP2"/>
    <property type="match status" value="1"/>
</dbReference>
<feature type="transmembrane region" description="Helical" evidence="8">
    <location>
        <begin position="275"/>
        <end position="294"/>
    </location>
</feature>
<protein>
    <recommendedName>
        <fullName evidence="8">Ammonium transporter</fullName>
    </recommendedName>
</protein>
<feature type="signal peptide" evidence="9">
    <location>
        <begin position="1"/>
        <end position="28"/>
    </location>
</feature>
<feature type="transmembrane region" description="Helical" evidence="8">
    <location>
        <begin position="52"/>
        <end position="72"/>
    </location>
</feature>
<evidence type="ECO:0000256" key="4">
    <source>
        <dbReference type="ARBA" id="ARBA00022692"/>
    </source>
</evidence>
<feature type="transmembrane region" description="Helical" evidence="8">
    <location>
        <begin position="201"/>
        <end position="230"/>
    </location>
</feature>
<proteinExistence type="inferred from homology"/>
<feature type="transmembrane region" description="Helical" evidence="8">
    <location>
        <begin position="362"/>
        <end position="382"/>
    </location>
</feature>
<dbReference type="Proteomes" id="UP000996601">
    <property type="component" value="Unassembled WGS sequence"/>
</dbReference>
<dbReference type="InterPro" id="IPR029020">
    <property type="entry name" value="Ammonium/urea_transptr"/>
</dbReference>
<comment type="similarity">
    <text evidence="2 8">Belongs to the ammonia transporter channel (TC 1.A.11.2) family.</text>
</comment>
<comment type="subcellular location">
    <subcellularLocation>
        <location evidence="8">Cell membrane</location>
        <topology evidence="8">Multi-pass membrane protein</topology>
    </subcellularLocation>
    <subcellularLocation>
        <location evidence="1">Membrane</location>
        <topology evidence="1">Multi-pass membrane protein</topology>
    </subcellularLocation>
</comment>
<dbReference type="PROSITE" id="PS01219">
    <property type="entry name" value="AMMONIUM_TRANSP"/>
    <property type="match status" value="1"/>
</dbReference>
<dbReference type="InterPro" id="IPR018047">
    <property type="entry name" value="Ammonium_transpt_CS"/>
</dbReference>
<dbReference type="InterPro" id="IPR024041">
    <property type="entry name" value="NH4_transpt_AmtB-like_dom"/>
</dbReference>
<keyword evidence="6 8" id="KW-0472">Membrane</keyword>
<evidence type="ECO:0000256" key="9">
    <source>
        <dbReference type="SAM" id="SignalP"/>
    </source>
</evidence>
<dbReference type="PANTHER" id="PTHR43029:SF10">
    <property type="entry name" value="AMMONIUM TRANSPORTER MEP2"/>
    <property type="match status" value="1"/>
</dbReference>
<gene>
    <name evidence="11" type="ORF">GB927_022795</name>
</gene>
<dbReference type="InterPro" id="IPR001905">
    <property type="entry name" value="Ammonium_transpt"/>
</dbReference>
<evidence type="ECO:0000256" key="5">
    <source>
        <dbReference type="ARBA" id="ARBA00022989"/>
    </source>
</evidence>
<evidence type="ECO:0000256" key="1">
    <source>
        <dbReference type="ARBA" id="ARBA00004141"/>
    </source>
</evidence>
<keyword evidence="4 8" id="KW-0812">Transmembrane</keyword>
<dbReference type="NCBIfam" id="TIGR00836">
    <property type="entry name" value="amt"/>
    <property type="match status" value="1"/>
</dbReference>
<sequence>MSSFKPSHTLARVAAATTAMLAPVVAFAQETAPAATEAVAAAPVPDKADTVFMFLSTLLVFFMLIPGLALFYGGLVRAKNMLSVLMQCTVIGAMMMIIWVVYGYSFAFGGSTSAYFGGFAKMFLSGVTVDSTAATFSDGVVIPEYIFILFQMTFAALTPALIIGAFAERIKFSAVLLFTALWATFVYFPIAHMVWDANGLIFGMGALDFAGGTVVHINAGVAGLIGAIMVGKRTGFGKDMMAPHSMTLTLVGAAMLWFGWFGFNAGSNLEASGGAVLATVNTFVATAAAILAWSLVETFTRGKASLLGAASGMIAGLVAVTPAAGSVGPFGAIVLGLIVSPVCYFFVAVVKNKFGYDDTADVFGVHGIGGLIGALGTGIFTAPSLGGTGGADFSIASQFMTQLTAVVITIAWCGIVSAILYKVVDMIVGLRVTVEAEREGLDLSSHGEAAYHS</sequence>
<keyword evidence="5 8" id="KW-1133">Transmembrane helix</keyword>
<accession>A0ABT1RCF5</accession>
<dbReference type="EMBL" id="WHSB02000009">
    <property type="protein sequence ID" value="MCQ4632887.1"/>
    <property type="molecule type" value="Genomic_DNA"/>
</dbReference>
<keyword evidence="7 8" id="KW-0924">Ammonia transport</keyword>
<organism evidence="11 12">
    <name type="scientific">Shinella lacus</name>
    <dbReference type="NCBI Taxonomy" id="2654216"/>
    <lineage>
        <taxon>Bacteria</taxon>
        <taxon>Pseudomonadati</taxon>
        <taxon>Pseudomonadota</taxon>
        <taxon>Alphaproteobacteria</taxon>
        <taxon>Hyphomicrobiales</taxon>
        <taxon>Rhizobiaceae</taxon>
        <taxon>Shinella</taxon>
    </lineage>
</organism>
<evidence type="ECO:0000313" key="12">
    <source>
        <dbReference type="Proteomes" id="UP000996601"/>
    </source>
</evidence>